<keyword evidence="3 4" id="KW-0274">FAD</keyword>
<keyword evidence="8" id="KW-1185">Reference proteome</keyword>
<dbReference type="SUPFAM" id="SSF56645">
    <property type="entry name" value="Acyl-CoA dehydrogenase NM domain-like"/>
    <property type="match status" value="1"/>
</dbReference>
<dbReference type="InterPro" id="IPR036250">
    <property type="entry name" value="AcylCo_DH-like_C"/>
</dbReference>
<feature type="domain" description="Acyl-CoA dehydrogenase/oxidase C-terminal" evidence="5">
    <location>
        <begin position="232"/>
        <end position="378"/>
    </location>
</feature>
<dbReference type="InterPro" id="IPR009100">
    <property type="entry name" value="AcylCoA_DH/oxidase_NM_dom_sf"/>
</dbReference>
<dbReference type="RefSeq" id="WP_310912461.1">
    <property type="nucleotide sequence ID" value="NZ_JAVLVT010000005.1"/>
</dbReference>
<sequence>MRDATALAESLERHLGDPNDPDHRFSFARSAELDRSELFPGDACRLLTDWGMQHQYVPAWLGGELTDFQAPVRLIRAVARRDLTVAIAHGKTFLGGVCAWLVEPTSRVKALARDVLAGHPVSWALTERDHGSDLLATEVRAAPVPGGYHITGEKWLINNATRGRYVTVLTRTHPDGGSRGFDVLLVDKEELSSSAYECLPAVRLHGIRGADISGITFHAAHVDDDCLLGEPGKGLETVLHSLQLTRTLCAGLSLGAGDHALALAMRFAAERTLYGRRLLDLPQARRTLLDAYADHLLSEALVLVGTRAIHDRTEEMSVISAVVKYLVPWRTDATLDALGQLLGARSQLVADFADGQFQKLHRDHRIVAIFDGNSLVNLHALVNQFPILARKARAQLEAPATPEAAERLAPDPAAAPFDPTRLSLVAQHGSSLLGSLPTSVRALADLAAHQPSLAPVAGLAHRVLERTHAVVAEMTGHRPSRHQVAAETFLVAEEFALCCAAAAALELWIAHQPGTTGTPSDPLWQDAHWLHATLRRVLEALAVSCPPSPQVDEALFDALTRQTGEGWSTSLLPQRTAEGISR</sequence>
<keyword evidence="4" id="KW-0560">Oxidoreductase</keyword>
<dbReference type="PANTHER" id="PTHR43884:SF19">
    <property type="entry name" value="ACYL-COA DEHYDROGENASE FADE4-RELATED"/>
    <property type="match status" value="1"/>
</dbReference>
<dbReference type="SUPFAM" id="SSF47203">
    <property type="entry name" value="Acyl-CoA dehydrogenase C-terminal domain-like"/>
    <property type="match status" value="1"/>
</dbReference>
<protein>
    <submittedName>
        <fullName evidence="7">Acyl-CoA dehydrogenase</fullName>
    </submittedName>
</protein>
<evidence type="ECO:0000259" key="5">
    <source>
        <dbReference type="Pfam" id="PF00441"/>
    </source>
</evidence>
<dbReference type="PANTHER" id="PTHR43884">
    <property type="entry name" value="ACYL-COA DEHYDROGENASE"/>
    <property type="match status" value="1"/>
</dbReference>
<accession>A0ABU2H6H9</accession>
<proteinExistence type="inferred from homology"/>
<organism evidence="7 8">
    <name type="scientific">Lipingzhangella rawalii</name>
    <dbReference type="NCBI Taxonomy" id="2055835"/>
    <lineage>
        <taxon>Bacteria</taxon>
        <taxon>Bacillati</taxon>
        <taxon>Actinomycetota</taxon>
        <taxon>Actinomycetes</taxon>
        <taxon>Streptosporangiales</taxon>
        <taxon>Nocardiopsidaceae</taxon>
        <taxon>Lipingzhangella</taxon>
    </lineage>
</organism>
<name>A0ABU2H6H9_9ACTN</name>
<evidence type="ECO:0000256" key="2">
    <source>
        <dbReference type="ARBA" id="ARBA00022630"/>
    </source>
</evidence>
<dbReference type="InterPro" id="IPR009075">
    <property type="entry name" value="AcylCo_DH/oxidase_C"/>
</dbReference>
<evidence type="ECO:0000256" key="1">
    <source>
        <dbReference type="ARBA" id="ARBA00009347"/>
    </source>
</evidence>
<feature type="domain" description="Acyl-CoA oxidase/dehydrogenase middle" evidence="6">
    <location>
        <begin position="123"/>
        <end position="218"/>
    </location>
</feature>
<comment type="caution">
    <text evidence="7">The sequence shown here is derived from an EMBL/GenBank/DDBJ whole genome shotgun (WGS) entry which is preliminary data.</text>
</comment>
<dbReference type="Proteomes" id="UP001250214">
    <property type="component" value="Unassembled WGS sequence"/>
</dbReference>
<evidence type="ECO:0000313" key="7">
    <source>
        <dbReference type="EMBL" id="MDS1270907.1"/>
    </source>
</evidence>
<evidence type="ECO:0000259" key="6">
    <source>
        <dbReference type="Pfam" id="PF02770"/>
    </source>
</evidence>
<dbReference type="EMBL" id="JAVLVT010000005">
    <property type="protein sequence ID" value="MDS1270907.1"/>
    <property type="molecule type" value="Genomic_DNA"/>
</dbReference>
<keyword evidence="2 4" id="KW-0285">Flavoprotein</keyword>
<comment type="cofactor">
    <cofactor evidence="4">
        <name>FAD</name>
        <dbReference type="ChEBI" id="CHEBI:57692"/>
    </cofactor>
</comment>
<dbReference type="Pfam" id="PF00441">
    <property type="entry name" value="Acyl-CoA_dh_1"/>
    <property type="match status" value="1"/>
</dbReference>
<comment type="similarity">
    <text evidence="1 4">Belongs to the acyl-CoA dehydrogenase family.</text>
</comment>
<dbReference type="Pfam" id="PF02770">
    <property type="entry name" value="Acyl-CoA_dh_M"/>
    <property type="match status" value="1"/>
</dbReference>
<gene>
    <name evidence="7" type="ORF">RIF23_11415</name>
</gene>
<reference evidence="8" key="1">
    <citation type="submission" date="2023-07" db="EMBL/GenBank/DDBJ databases">
        <title>Novel species in the genus Lipingzhangella isolated from Sambhar Salt Lake.</title>
        <authorList>
            <person name="Jiya N."/>
            <person name="Kajale S."/>
            <person name="Sharma A."/>
        </authorList>
    </citation>
    <scope>NUCLEOTIDE SEQUENCE [LARGE SCALE GENOMIC DNA]</scope>
    <source>
        <strain evidence="8">LS1_29</strain>
    </source>
</reference>
<dbReference type="Gene3D" id="2.40.110.10">
    <property type="entry name" value="Butyryl-CoA Dehydrogenase, subunit A, domain 2"/>
    <property type="match status" value="1"/>
</dbReference>
<evidence type="ECO:0000313" key="8">
    <source>
        <dbReference type="Proteomes" id="UP001250214"/>
    </source>
</evidence>
<evidence type="ECO:0000256" key="4">
    <source>
        <dbReference type="RuleBase" id="RU362125"/>
    </source>
</evidence>
<dbReference type="InterPro" id="IPR006091">
    <property type="entry name" value="Acyl-CoA_Oxase/DH_mid-dom"/>
</dbReference>
<dbReference type="CDD" id="cd00567">
    <property type="entry name" value="ACAD"/>
    <property type="match status" value="1"/>
</dbReference>
<dbReference type="InterPro" id="IPR046373">
    <property type="entry name" value="Acyl-CoA_Oxase/DH_mid-dom_sf"/>
</dbReference>
<evidence type="ECO:0000256" key="3">
    <source>
        <dbReference type="ARBA" id="ARBA00022827"/>
    </source>
</evidence>
<dbReference type="Gene3D" id="1.20.140.10">
    <property type="entry name" value="Butyryl-CoA Dehydrogenase, subunit A, domain 3"/>
    <property type="match status" value="1"/>
</dbReference>